<evidence type="ECO:0000256" key="2">
    <source>
        <dbReference type="PROSITE-ProRule" id="PRU00703"/>
    </source>
</evidence>
<keyword evidence="1" id="KW-0677">Repeat</keyword>
<evidence type="ECO:0000256" key="1">
    <source>
        <dbReference type="ARBA" id="ARBA00022737"/>
    </source>
</evidence>
<evidence type="ECO:0008006" key="7">
    <source>
        <dbReference type="Google" id="ProtNLM"/>
    </source>
</evidence>
<dbReference type="InterPro" id="IPR045865">
    <property type="entry name" value="ACT-like_dom_sf"/>
</dbReference>
<comment type="caution">
    <text evidence="5">The sequence shown here is derived from an EMBL/GenBank/DDBJ whole genome shotgun (WGS) entry which is preliminary data.</text>
</comment>
<sequence>MSVSDFMTKNLVVVAPETPIFDAIDLMKQHDIHRLPVLKHEKLVGLITEGIIQAAMPSQATSLSVYETNYLLNKTTVGDVMEKNVLTIAPDALLEDAIYKMRTNKIAVLPVVEGDTIKGIITNNDIFAAFLKITGYNDGGTRVTLQISEDHVGILAEITQLLAEHNFSILTIVVNRMELATIVEIQVQSRNVETVKEVLSAAGYLVTAAVLTNTVND</sequence>
<dbReference type="Gene3D" id="3.10.580.10">
    <property type="entry name" value="CBS-domain"/>
    <property type="match status" value="1"/>
</dbReference>
<dbReference type="PANTHER" id="PTHR48108:SF34">
    <property type="entry name" value="CBS DOMAIN-CONTAINING PROTEIN YHCV"/>
    <property type="match status" value="1"/>
</dbReference>
<dbReference type="SUPFAM" id="SSF55021">
    <property type="entry name" value="ACT-like"/>
    <property type="match status" value="1"/>
</dbReference>
<proteinExistence type="predicted"/>
<evidence type="ECO:0000313" key="6">
    <source>
        <dbReference type="Proteomes" id="UP000182835"/>
    </source>
</evidence>
<dbReference type="CDD" id="cd04584">
    <property type="entry name" value="CBS_pair_AcuB_like"/>
    <property type="match status" value="1"/>
</dbReference>
<evidence type="ECO:0000259" key="3">
    <source>
        <dbReference type="PROSITE" id="PS51371"/>
    </source>
</evidence>
<dbReference type="Pfam" id="PF00571">
    <property type="entry name" value="CBS"/>
    <property type="match status" value="2"/>
</dbReference>
<dbReference type="InterPro" id="IPR002912">
    <property type="entry name" value="ACT_dom"/>
</dbReference>
<dbReference type="AlphaFoldDB" id="A0A1L8R1X4"/>
<dbReference type="PROSITE" id="PS51671">
    <property type="entry name" value="ACT"/>
    <property type="match status" value="1"/>
</dbReference>
<gene>
    <name evidence="5" type="ORF">RU96_GL001773</name>
</gene>
<reference evidence="5 6" key="1">
    <citation type="submission" date="2014-12" db="EMBL/GenBank/DDBJ databases">
        <title>Draft genome sequences of 29 type strains of Enterococci.</title>
        <authorList>
            <person name="Zhong Z."/>
            <person name="Sun Z."/>
            <person name="Liu W."/>
            <person name="Zhang W."/>
            <person name="Zhang H."/>
        </authorList>
    </citation>
    <scope>NUCLEOTIDE SEQUENCE [LARGE SCALE GENOMIC DNA]</scope>
    <source>
        <strain evidence="5 6">DSM 21207</strain>
    </source>
</reference>
<dbReference type="InterPro" id="IPR000644">
    <property type="entry name" value="CBS_dom"/>
</dbReference>
<dbReference type="InterPro" id="IPR046342">
    <property type="entry name" value="CBS_dom_sf"/>
</dbReference>
<evidence type="ECO:0000259" key="4">
    <source>
        <dbReference type="PROSITE" id="PS51671"/>
    </source>
</evidence>
<evidence type="ECO:0000313" key="5">
    <source>
        <dbReference type="EMBL" id="OJG13753.1"/>
    </source>
</evidence>
<dbReference type="PANTHER" id="PTHR48108">
    <property type="entry name" value="CBS DOMAIN-CONTAINING PROTEIN CBSX2, CHLOROPLASTIC"/>
    <property type="match status" value="1"/>
</dbReference>
<dbReference type="STRING" id="317010.RU96_GL001773"/>
<organism evidence="5 6">
    <name type="scientific">Enterococcus canintestini</name>
    <dbReference type="NCBI Taxonomy" id="317010"/>
    <lineage>
        <taxon>Bacteria</taxon>
        <taxon>Bacillati</taxon>
        <taxon>Bacillota</taxon>
        <taxon>Bacilli</taxon>
        <taxon>Lactobacillales</taxon>
        <taxon>Enterococcaceae</taxon>
        <taxon>Enterococcus</taxon>
    </lineage>
</organism>
<name>A0A1L8R1X4_9ENTE</name>
<feature type="domain" description="ACT" evidence="4">
    <location>
        <begin position="143"/>
        <end position="217"/>
    </location>
</feature>
<keyword evidence="2" id="KW-0129">CBS domain</keyword>
<dbReference type="PROSITE" id="PS51371">
    <property type="entry name" value="CBS"/>
    <property type="match status" value="2"/>
</dbReference>
<dbReference type="Gene3D" id="3.30.70.260">
    <property type="match status" value="1"/>
</dbReference>
<dbReference type="InterPro" id="IPR051462">
    <property type="entry name" value="CBS_domain-containing"/>
</dbReference>
<dbReference type="Pfam" id="PF01842">
    <property type="entry name" value="ACT"/>
    <property type="match status" value="1"/>
</dbReference>
<dbReference type="OrthoDB" id="9802114at2"/>
<dbReference type="SMART" id="SM00116">
    <property type="entry name" value="CBS"/>
    <property type="match status" value="2"/>
</dbReference>
<feature type="domain" description="CBS" evidence="3">
    <location>
        <begin position="81"/>
        <end position="139"/>
    </location>
</feature>
<dbReference type="SUPFAM" id="SSF54631">
    <property type="entry name" value="CBS-domain pair"/>
    <property type="match status" value="1"/>
</dbReference>
<dbReference type="EMBL" id="JXKG01000036">
    <property type="protein sequence ID" value="OJG13753.1"/>
    <property type="molecule type" value="Genomic_DNA"/>
</dbReference>
<protein>
    <recommendedName>
        <fullName evidence="7">CBS domain-containing protein</fullName>
    </recommendedName>
</protein>
<accession>A0A1L8R1X4</accession>
<dbReference type="Proteomes" id="UP000182835">
    <property type="component" value="Unassembled WGS sequence"/>
</dbReference>
<feature type="domain" description="CBS" evidence="3">
    <location>
        <begin position="7"/>
        <end position="62"/>
    </location>
</feature>
<dbReference type="RefSeq" id="WP_071865774.1">
    <property type="nucleotide sequence ID" value="NZ_JBHLVQ010000001.1"/>
</dbReference>